<accession>G9N4C2</accession>
<dbReference type="eggNOG" id="ENOG502SIWU">
    <property type="taxonomic scope" value="Eukaryota"/>
</dbReference>
<dbReference type="AlphaFoldDB" id="G9N4C2"/>
<reference evidence="3 4" key="1">
    <citation type="journal article" date="2011" name="Genome Biol.">
        <title>Comparative genome sequence analysis underscores mycoparasitism as the ancestral life style of Trichoderma.</title>
        <authorList>
            <person name="Kubicek C.P."/>
            <person name="Herrera-Estrella A."/>
            <person name="Seidl-Seiboth V."/>
            <person name="Martinez D.A."/>
            <person name="Druzhinina I.S."/>
            <person name="Thon M."/>
            <person name="Zeilinger S."/>
            <person name="Casas-Flores S."/>
            <person name="Horwitz B.A."/>
            <person name="Mukherjee P.K."/>
            <person name="Mukherjee M."/>
            <person name="Kredics L."/>
            <person name="Alcaraz L.D."/>
            <person name="Aerts A."/>
            <person name="Antal Z."/>
            <person name="Atanasova L."/>
            <person name="Cervantes-Badillo M.G."/>
            <person name="Challacombe J."/>
            <person name="Chertkov O."/>
            <person name="McCluskey K."/>
            <person name="Coulpier F."/>
            <person name="Deshpande N."/>
            <person name="von Doehren H."/>
            <person name="Ebbole D.J."/>
            <person name="Esquivel-Naranjo E.U."/>
            <person name="Fekete E."/>
            <person name="Flipphi M."/>
            <person name="Glaser F."/>
            <person name="Gomez-Rodriguez E.Y."/>
            <person name="Gruber S."/>
            <person name="Han C."/>
            <person name="Henrissat B."/>
            <person name="Hermosa R."/>
            <person name="Hernandez-Onate M."/>
            <person name="Karaffa L."/>
            <person name="Kosti I."/>
            <person name="Le Crom S."/>
            <person name="Lindquist E."/>
            <person name="Lucas S."/>
            <person name="Luebeck M."/>
            <person name="Luebeck P.S."/>
            <person name="Margeot A."/>
            <person name="Metz B."/>
            <person name="Misra M."/>
            <person name="Nevalainen H."/>
            <person name="Omann M."/>
            <person name="Packer N."/>
            <person name="Perrone G."/>
            <person name="Uresti-Rivera E.E."/>
            <person name="Salamov A."/>
            <person name="Schmoll M."/>
            <person name="Seiboth B."/>
            <person name="Shapiro H."/>
            <person name="Sukno S."/>
            <person name="Tamayo-Ramos J.A."/>
            <person name="Tisch D."/>
            <person name="Wiest A."/>
            <person name="Wilkinson H.H."/>
            <person name="Zhang M."/>
            <person name="Coutinho P.M."/>
            <person name="Kenerley C.M."/>
            <person name="Monte E."/>
            <person name="Baker S.E."/>
            <person name="Grigoriev I.V."/>
        </authorList>
    </citation>
    <scope>NUCLEOTIDE SEQUENCE [LARGE SCALE GENOMIC DNA]</scope>
    <source>
        <strain evidence="4">Gv29-8 / FGSC 10586</strain>
    </source>
</reference>
<protein>
    <recommendedName>
        <fullName evidence="2">Nephrocystin 3-like N-terminal domain-containing protein</fullName>
    </recommendedName>
</protein>
<evidence type="ECO:0000313" key="3">
    <source>
        <dbReference type="EMBL" id="EHK18447.1"/>
    </source>
</evidence>
<name>G9N4C2_HYPVG</name>
<sequence length="635" mass="73258">MAVRDTLDANRQNEIAYHEELRVRTDDACQWIISDDKFSYWKLNSRDTNFCVLFGDMGCGKTMTTAYLVDVLKEQAPEKQYVCAYYCKDDQETTNLGNIYRSLIWQLLKREPALKDRFQIWYEENNSAGQVDATQSAIKLREFLHDTLSSSEKLAFIFLDGLDECHFTPRDELLSLFRELSEQNARVKIFISSRYDDEIQQSLPPSASRIDLCLTHERSLMIAKHLATKFKIQEDIRDRVADELSQRANGCAIWLRIAFEFLKTLHIQGLKLMETELKRLHSYKTLTNLYWALFEKMCAGQQHNEKCLKRALETLAVAQRPLSLDELVYTVFIDINDNTHITIDELEEYAQSLNLLELIRPFISTIKIDGGKQIQLRLVHQSLKELILQAPPSEWNQVAQRDGKTGAISREAELHSNLLRRCVKYLLLDECERIDLSSSFKTAHEDEHLRGFNGFFDDDEDTADSLEIFNPFKVGLGRFFTYAASYWAAHMSDTSQELWLDQATFIKLCTPGSQRLENWVVQWTRSNCSGSNAFKSLEVMSQVDPVVVAAALAPVAYMTGLLKLHNLNLVPDSLWFAVKQLIERNCISTIHDILRDEVLGVNLRSTPFIMDVVKVWSDFRVLHGVVANEWEDLFD</sequence>
<dbReference type="VEuPathDB" id="FungiDB:TRIVIDRAFT_158993"/>
<dbReference type="OMA" id="ANSACEF"/>
<feature type="domain" description="Nephrocystin 3-like N-terminal" evidence="2">
    <location>
        <begin position="28"/>
        <end position="194"/>
    </location>
</feature>
<evidence type="ECO:0000313" key="4">
    <source>
        <dbReference type="Proteomes" id="UP000007115"/>
    </source>
</evidence>
<keyword evidence="1" id="KW-0677">Repeat</keyword>
<dbReference type="SUPFAM" id="SSF52540">
    <property type="entry name" value="P-loop containing nucleoside triphosphate hydrolases"/>
    <property type="match status" value="1"/>
</dbReference>
<dbReference type="STRING" id="413071.G9N4C2"/>
<dbReference type="PANTHER" id="PTHR10039">
    <property type="entry name" value="AMELOGENIN"/>
    <property type="match status" value="1"/>
</dbReference>
<dbReference type="RefSeq" id="XP_013952646.1">
    <property type="nucleotide sequence ID" value="XM_014097171.1"/>
</dbReference>
<gene>
    <name evidence="3" type="ORF">TRIVIDRAFT_158993</name>
</gene>
<keyword evidence="4" id="KW-1185">Reference proteome</keyword>
<dbReference type="GeneID" id="25788439"/>
<dbReference type="InterPro" id="IPR027417">
    <property type="entry name" value="P-loop_NTPase"/>
</dbReference>
<proteinExistence type="predicted"/>
<dbReference type="PANTHER" id="PTHR10039:SF10">
    <property type="entry name" value="NACHT DOMAIN-CONTAINING PROTEIN"/>
    <property type="match status" value="1"/>
</dbReference>
<comment type="caution">
    <text evidence="3">The sequence shown here is derived from an EMBL/GenBank/DDBJ whole genome shotgun (WGS) entry which is preliminary data.</text>
</comment>
<organism evidence="3 4">
    <name type="scientific">Hypocrea virens (strain Gv29-8 / FGSC 10586)</name>
    <name type="common">Gliocladium virens</name>
    <name type="synonym">Trichoderma virens</name>
    <dbReference type="NCBI Taxonomy" id="413071"/>
    <lineage>
        <taxon>Eukaryota</taxon>
        <taxon>Fungi</taxon>
        <taxon>Dikarya</taxon>
        <taxon>Ascomycota</taxon>
        <taxon>Pezizomycotina</taxon>
        <taxon>Sordariomycetes</taxon>
        <taxon>Hypocreomycetidae</taxon>
        <taxon>Hypocreales</taxon>
        <taxon>Hypocreaceae</taxon>
        <taxon>Trichoderma</taxon>
    </lineage>
</organism>
<dbReference type="InterPro" id="IPR056884">
    <property type="entry name" value="NPHP3-like_N"/>
</dbReference>
<dbReference type="HOGENOM" id="CLU_024264_0_0_1"/>
<feature type="non-terminal residue" evidence="3">
    <location>
        <position position="635"/>
    </location>
</feature>
<evidence type="ECO:0000256" key="1">
    <source>
        <dbReference type="ARBA" id="ARBA00022737"/>
    </source>
</evidence>
<dbReference type="Gene3D" id="3.40.50.300">
    <property type="entry name" value="P-loop containing nucleotide triphosphate hydrolases"/>
    <property type="match status" value="1"/>
</dbReference>
<dbReference type="Proteomes" id="UP000007115">
    <property type="component" value="Unassembled WGS sequence"/>
</dbReference>
<dbReference type="EMBL" id="ABDF02000086">
    <property type="protein sequence ID" value="EHK18447.1"/>
    <property type="molecule type" value="Genomic_DNA"/>
</dbReference>
<evidence type="ECO:0000259" key="2">
    <source>
        <dbReference type="Pfam" id="PF24883"/>
    </source>
</evidence>
<dbReference type="OrthoDB" id="163438at2759"/>
<dbReference type="Pfam" id="PF24883">
    <property type="entry name" value="NPHP3_N"/>
    <property type="match status" value="1"/>
</dbReference>
<dbReference type="InParanoid" id="G9N4C2"/>